<keyword evidence="1" id="KW-0677">Repeat</keyword>
<sequence>MLSLIQAGGDRLAVDRDRLSALHCAASHGHEHVLELLIESSDKLIIDAVDRNGDTPLFYAVTLGHFECARLLLLSGANANHQDFRLRTAAHCAAAKGQLRMLKVLKHFGASFEIQNRRGDIPLHEAIQAGSKDIVEWLLALHPSTVNSANHAGRTGLHLAAASGNMEIVVMLCSKSAEINPLMLYKGALYTPLDLAKKKEHELIVEYLTRRHAAKTADQIPEESRKDWMAKLEEQIDHAHKQANYRQNYVEEFDRCFGSIRKISRQRSQGENLSTQETQTAQPDCKPAATNTSRNASRRPSSASPRTIISSLIPKATSTTDLLSSPGGTTINDTQADREAVDQRIQRIVQEEIQKAALAINEESRRKSAEEAETSVTQSTSEAESIIVSPIEKNSMTTKKKKKSIRMSSTKSKSNSRRRGDNEAKENVSPTKSASKKTMKNTETPEVSDDEVELRASTTRHSDDSKNDLGLTIPSDDQPNRSFEVVYSSAEDSAEDSLASEEFRKKTRRALRDTSGVAQYRDVFAGSVGKTSMKESRGKMIDQRYLHEKAIFEELTHLKKVQIQYGKANERILVRSLIGNFCKMHELNPAHFKFQTFYTWEKFLYDQLSDQLKLIYMEERQRLKNTRPLPNTRFESRLRQARAIPINMRGSEFTRTSDEQSSSAKSTRKSASSTTAQKHSYGGNKRVKQNETQRVMVTEDVKVGL</sequence>
<feature type="compositionally biased region" description="Polar residues" evidence="4">
    <location>
        <begin position="316"/>
        <end position="334"/>
    </location>
</feature>
<feature type="compositionally biased region" description="Polar residues" evidence="4">
    <location>
        <begin position="266"/>
        <end position="282"/>
    </location>
</feature>
<dbReference type="EMBL" id="JI166629">
    <property type="protein sequence ID" value="ADY41929.1"/>
    <property type="molecule type" value="mRNA"/>
</dbReference>
<feature type="region of interest" description="Disordered" evidence="4">
    <location>
        <begin position="264"/>
        <end position="338"/>
    </location>
</feature>
<feature type="region of interest" description="Disordered" evidence="4">
    <location>
        <begin position="362"/>
        <end position="481"/>
    </location>
</feature>
<dbReference type="Pfam" id="PF00023">
    <property type="entry name" value="Ank"/>
    <property type="match status" value="1"/>
</dbReference>
<dbReference type="Pfam" id="PF12796">
    <property type="entry name" value="Ank_2"/>
    <property type="match status" value="1"/>
</dbReference>
<dbReference type="PANTHER" id="PTHR24173">
    <property type="entry name" value="ANKYRIN REPEAT CONTAINING"/>
    <property type="match status" value="1"/>
</dbReference>
<name>F1KVM5_ASCSU</name>
<feature type="region of interest" description="Disordered" evidence="4">
    <location>
        <begin position="649"/>
        <end position="705"/>
    </location>
</feature>
<dbReference type="SMART" id="SM00248">
    <property type="entry name" value="ANK"/>
    <property type="match status" value="6"/>
</dbReference>
<dbReference type="InterPro" id="IPR036770">
    <property type="entry name" value="Ankyrin_rpt-contain_sf"/>
</dbReference>
<dbReference type="Gene3D" id="1.25.40.20">
    <property type="entry name" value="Ankyrin repeat-containing domain"/>
    <property type="match status" value="2"/>
</dbReference>
<accession>F1KVM5</accession>
<keyword evidence="2 3" id="KW-0040">ANK repeat</keyword>
<dbReference type="PROSITE" id="PS50088">
    <property type="entry name" value="ANK_REPEAT"/>
    <property type="match status" value="3"/>
</dbReference>
<evidence type="ECO:0000256" key="3">
    <source>
        <dbReference type="PROSITE-ProRule" id="PRU00023"/>
    </source>
</evidence>
<feature type="compositionally biased region" description="Low complexity" evidence="4">
    <location>
        <begin position="291"/>
        <end position="311"/>
    </location>
</feature>
<dbReference type="SUPFAM" id="SSF48403">
    <property type="entry name" value="Ankyrin repeat"/>
    <property type="match status" value="1"/>
</dbReference>
<feature type="repeat" description="ANK" evidence="3">
    <location>
        <begin position="152"/>
        <end position="180"/>
    </location>
</feature>
<dbReference type="Pfam" id="PF13637">
    <property type="entry name" value="Ank_4"/>
    <property type="match status" value="1"/>
</dbReference>
<feature type="repeat" description="ANK" evidence="3">
    <location>
        <begin position="52"/>
        <end position="84"/>
    </location>
</feature>
<feature type="compositionally biased region" description="Polar residues" evidence="4">
    <location>
        <begin position="374"/>
        <end position="383"/>
    </location>
</feature>
<proteinExistence type="evidence at transcript level"/>
<evidence type="ECO:0000256" key="2">
    <source>
        <dbReference type="ARBA" id="ARBA00023043"/>
    </source>
</evidence>
<feature type="repeat" description="ANK" evidence="3">
    <location>
        <begin position="85"/>
        <end position="117"/>
    </location>
</feature>
<dbReference type="PANTHER" id="PTHR24173:SF74">
    <property type="entry name" value="ANKYRIN REPEAT DOMAIN-CONTAINING PROTEIN 16"/>
    <property type="match status" value="1"/>
</dbReference>
<feature type="compositionally biased region" description="Low complexity" evidence="4">
    <location>
        <begin position="660"/>
        <end position="678"/>
    </location>
</feature>
<dbReference type="InterPro" id="IPR002110">
    <property type="entry name" value="Ankyrin_rpt"/>
</dbReference>
<dbReference type="AlphaFoldDB" id="F1KVM5"/>
<evidence type="ECO:0000256" key="1">
    <source>
        <dbReference type="ARBA" id="ARBA00022737"/>
    </source>
</evidence>
<organism evidence="5">
    <name type="scientific">Ascaris suum</name>
    <name type="common">Pig roundworm</name>
    <name type="synonym">Ascaris lumbricoides</name>
    <dbReference type="NCBI Taxonomy" id="6253"/>
    <lineage>
        <taxon>Eukaryota</taxon>
        <taxon>Metazoa</taxon>
        <taxon>Ecdysozoa</taxon>
        <taxon>Nematoda</taxon>
        <taxon>Chromadorea</taxon>
        <taxon>Rhabditida</taxon>
        <taxon>Spirurina</taxon>
        <taxon>Ascaridomorpha</taxon>
        <taxon>Ascaridoidea</taxon>
        <taxon>Ascarididae</taxon>
        <taxon>Ascaris</taxon>
    </lineage>
</organism>
<protein>
    <submittedName>
        <fullName evidence="5">Ankyrin repeat, PH and SEC7 domain containing protein secG</fullName>
    </submittedName>
</protein>
<reference evidence="5" key="1">
    <citation type="journal article" date="2011" name="Genome Res.">
        <title>Deep small RNA sequencing from the nematode Ascaris reveals conservation, functional diversification, and novel developmental profiles.</title>
        <authorList>
            <person name="Wang J."/>
            <person name="Czech B."/>
            <person name="Crunk A."/>
            <person name="Wallace A."/>
            <person name="Mitreva M."/>
            <person name="Hannon G.J."/>
            <person name="Davis R.E."/>
        </authorList>
    </citation>
    <scope>NUCLEOTIDE SEQUENCE</scope>
</reference>
<dbReference type="PROSITE" id="PS50297">
    <property type="entry name" value="ANK_REP_REGION"/>
    <property type="match status" value="2"/>
</dbReference>
<evidence type="ECO:0000256" key="4">
    <source>
        <dbReference type="SAM" id="MobiDB-lite"/>
    </source>
</evidence>
<evidence type="ECO:0000313" key="5">
    <source>
        <dbReference type="EMBL" id="ADY41929.1"/>
    </source>
</evidence>